<sequence>MSMIETSKPVYQPGENLRFRVIGFDGSMKPLRSDFVSIALLNPENVKIMEWPGKALEKGMNHYETELSSNNKEGIWKIVGLTKSGEAVEKLFQVAKKIQPEVVLRITQGEKFIVANEDKHRMVVCAEDKHGARLNGGLVNVKVGNHLVIRENPLEEDGCVHFHLKNETFRFDALVGKNIQGSIEYINRETGVREYIPFYLPVVLAQVHLRVPSSALVKSYYKSGLPYFGYLIVETPNYTPLANAEVEICFKIASKPFQFEDSHEKSCKILTSSANGLIKYVIPPVPEFVKQIIVEASIPGVADHKQTFVINPWVEQSATQFIIKPILRIDSCESMPEATQFTVIMTRNGTALFNKLYLQSAGRVSSAQTKSVKLTPTPYVPESDILIGNWPESAEIYSANIYREIDAESDKHSVMNRIVMYGLDSNGNLISDSVAYLKDCLKDESLMSVNVDKNNRIAVDLKVPQGVPCSVAVGTSAERGRLTEQKINKLLEKFDDIYAKSFEWDRCSLAKLERNTNRPLIADFKNNWDTFKEMGLRAVYTKSDIFNKSCDWEVFDEATVNKSLQGLLAVQHTLPYPEHIMTSLADSANMAQLNQLENSLINDVLFWGPKENLQDFLKSLKESDLAGKSEIAVHAICMDQVRGVRSHSVVKRLNTQPIYMQHDLPIIIYQDTIQNVSLYIKRDQSSMKQTECIPVELVFERSDAYEIVSEAQPRICSCSKVTKVPLRIKALKTGPLNLKVVARFSSSLASAECTSEIESFEPQQVAIRTRVESYNPKITLRKYELACKNLPKARIGSDDDETILIAQDLANIFIKQIRDDKSIRTDILEVLARFNGLADIPLQIS</sequence>
<dbReference type="AlphaFoldDB" id="T1KRC3"/>
<dbReference type="PANTHER" id="PTHR11412">
    <property type="entry name" value="MACROGLOBULIN / COMPLEMENT"/>
    <property type="match status" value="1"/>
</dbReference>
<dbReference type="Gene3D" id="2.60.40.10">
    <property type="entry name" value="Immunoglobulins"/>
    <property type="match status" value="1"/>
</dbReference>
<feature type="domain" description="Macroglobulin" evidence="1">
    <location>
        <begin position="6"/>
        <end position="93"/>
    </location>
</feature>
<reference evidence="2" key="2">
    <citation type="submission" date="2015-06" db="UniProtKB">
        <authorList>
            <consortium name="EnsemblMetazoa"/>
        </authorList>
    </citation>
    <scope>IDENTIFICATION</scope>
</reference>
<dbReference type="STRING" id="32264.T1KRC3"/>
<proteinExistence type="predicted"/>
<dbReference type="InterPro" id="IPR050473">
    <property type="entry name" value="A2M/Complement_sys"/>
</dbReference>
<dbReference type="InterPro" id="IPR002890">
    <property type="entry name" value="MG2"/>
</dbReference>
<accession>T1KRC3</accession>
<reference evidence="3" key="1">
    <citation type="submission" date="2011-08" db="EMBL/GenBank/DDBJ databases">
        <authorList>
            <person name="Rombauts S."/>
        </authorList>
    </citation>
    <scope>NUCLEOTIDE SEQUENCE</scope>
    <source>
        <strain evidence="3">London</strain>
    </source>
</reference>
<evidence type="ECO:0000259" key="1">
    <source>
        <dbReference type="Pfam" id="PF01835"/>
    </source>
</evidence>
<evidence type="ECO:0000313" key="3">
    <source>
        <dbReference type="Proteomes" id="UP000015104"/>
    </source>
</evidence>
<dbReference type="GO" id="GO:0004866">
    <property type="term" value="F:endopeptidase inhibitor activity"/>
    <property type="evidence" value="ECO:0007669"/>
    <property type="project" value="InterPro"/>
</dbReference>
<dbReference type="EMBL" id="CAEY01000388">
    <property type="status" value="NOT_ANNOTATED_CDS"/>
    <property type="molecule type" value="Genomic_DNA"/>
</dbReference>
<protein>
    <recommendedName>
        <fullName evidence="1">Macroglobulin domain-containing protein</fullName>
    </recommendedName>
</protein>
<dbReference type="PANTHER" id="PTHR11412:SF171">
    <property type="entry name" value="PREGNANCY ZONE PROTEIN-LIKE PROTEIN"/>
    <property type="match status" value="1"/>
</dbReference>
<dbReference type="EnsemblMetazoa" id="tetur18g03030.1">
    <property type="protein sequence ID" value="tetur18g03030.1"/>
    <property type="gene ID" value="tetur18g03030"/>
</dbReference>
<evidence type="ECO:0000313" key="2">
    <source>
        <dbReference type="EnsemblMetazoa" id="tetur18g03030.1"/>
    </source>
</evidence>
<dbReference type="Proteomes" id="UP000015104">
    <property type="component" value="Unassembled WGS sequence"/>
</dbReference>
<organism evidence="2 3">
    <name type="scientific">Tetranychus urticae</name>
    <name type="common">Two-spotted spider mite</name>
    <dbReference type="NCBI Taxonomy" id="32264"/>
    <lineage>
        <taxon>Eukaryota</taxon>
        <taxon>Metazoa</taxon>
        <taxon>Ecdysozoa</taxon>
        <taxon>Arthropoda</taxon>
        <taxon>Chelicerata</taxon>
        <taxon>Arachnida</taxon>
        <taxon>Acari</taxon>
        <taxon>Acariformes</taxon>
        <taxon>Trombidiformes</taxon>
        <taxon>Prostigmata</taxon>
        <taxon>Eleutherengona</taxon>
        <taxon>Raphignathae</taxon>
        <taxon>Tetranychoidea</taxon>
        <taxon>Tetranychidae</taxon>
        <taxon>Tetranychus</taxon>
    </lineage>
</organism>
<dbReference type="eggNOG" id="KOG1366">
    <property type="taxonomic scope" value="Eukaryota"/>
</dbReference>
<dbReference type="Pfam" id="PF01835">
    <property type="entry name" value="MG2"/>
    <property type="match status" value="1"/>
</dbReference>
<dbReference type="HOGENOM" id="CLU_337189_0_0_1"/>
<dbReference type="InterPro" id="IPR013783">
    <property type="entry name" value="Ig-like_fold"/>
</dbReference>
<dbReference type="Gene3D" id="2.60.40.1930">
    <property type="match status" value="1"/>
</dbReference>
<keyword evidence="3" id="KW-1185">Reference proteome</keyword>
<name>T1KRC3_TETUR</name>